<keyword evidence="3" id="KW-1185">Reference proteome</keyword>
<reference evidence="2 3" key="1">
    <citation type="journal article" date="2014" name="PLoS Genet.">
        <title>Phylogenetically driven sequencing of extremely halophilic archaea reveals strategies for static and dynamic osmo-response.</title>
        <authorList>
            <person name="Becker E.A."/>
            <person name="Seitzer P.M."/>
            <person name="Tritt A."/>
            <person name="Larsen D."/>
            <person name="Krusor M."/>
            <person name="Yao A.I."/>
            <person name="Wu D."/>
            <person name="Madern D."/>
            <person name="Eisen J.A."/>
            <person name="Darling A.E."/>
            <person name="Facciotti M.T."/>
        </authorList>
    </citation>
    <scope>NUCLEOTIDE SEQUENCE [LARGE SCALE GENOMIC DNA]</scope>
    <source>
        <strain evidence="2 3">JCM 14089</strain>
    </source>
</reference>
<proteinExistence type="predicted"/>
<organism evidence="2 3">
    <name type="scientific">Natronorubrum sulfidifaciens JCM 14089</name>
    <dbReference type="NCBI Taxonomy" id="1230460"/>
    <lineage>
        <taxon>Archaea</taxon>
        <taxon>Methanobacteriati</taxon>
        <taxon>Methanobacteriota</taxon>
        <taxon>Stenosarchaea group</taxon>
        <taxon>Halobacteria</taxon>
        <taxon>Halobacteriales</taxon>
        <taxon>Natrialbaceae</taxon>
        <taxon>Natronorubrum</taxon>
    </lineage>
</organism>
<dbReference type="AlphaFoldDB" id="L9VWQ2"/>
<sequence>MRSYQTFILILALLFGKKMPTRPSAPDPLPQYLAEGVPKQDDESLQALQDWINELLAYRRDIATEDIDAGEDESIETIKESSEGTVVIKKVSCGKDNCKCRRGELHGPYKYVVRRKGDNLKWDYKGSVPE</sequence>
<evidence type="ECO:0000313" key="3">
    <source>
        <dbReference type="Proteomes" id="UP000011661"/>
    </source>
</evidence>
<dbReference type="EMBL" id="AOHX01000051">
    <property type="protein sequence ID" value="ELY41594.1"/>
    <property type="molecule type" value="Genomic_DNA"/>
</dbReference>
<feature type="domain" description="DUF6788" evidence="1">
    <location>
        <begin position="75"/>
        <end position="125"/>
    </location>
</feature>
<evidence type="ECO:0000313" key="2">
    <source>
        <dbReference type="EMBL" id="ELY41594.1"/>
    </source>
</evidence>
<dbReference type="Pfam" id="PF20586">
    <property type="entry name" value="DUF6788"/>
    <property type="match status" value="1"/>
</dbReference>
<dbReference type="eggNOG" id="arCOG06178">
    <property type="taxonomic scope" value="Archaea"/>
</dbReference>
<dbReference type="InterPro" id="IPR046738">
    <property type="entry name" value="DUF6788"/>
</dbReference>
<evidence type="ECO:0000259" key="1">
    <source>
        <dbReference type="Pfam" id="PF20586"/>
    </source>
</evidence>
<dbReference type="Proteomes" id="UP000011661">
    <property type="component" value="Unassembled WGS sequence"/>
</dbReference>
<protein>
    <recommendedName>
        <fullName evidence="1">DUF6788 domain-containing protein</fullName>
    </recommendedName>
</protein>
<comment type="caution">
    <text evidence="2">The sequence shown here is derived from an EMBL/GenBank/DDBJ whole genome shotgun (WGS) entry which is preliminary data.</text>
</comment>
<gene>
    <name evidence="2" type="ORF">C495_16335</name>
</gene>
<name>L9VWQ2_9EURY</name>
<accession>L9VWQ2</accession>